<evidence type="ECO:0000256" key="3">
    <source>
        <dbReference type="ARBA" id="ARBA00022475"/>
    </source>
</evidence>
<evidence type="ECO:0000313" key="10">
    <source>
        <dbReference type="Proteomes" id="UP000824134"/>
    </source>
</evidence>
<feature type="transmembrane region" description="Helical" evidence="7">
    <location>
        <begin position="20"/>
        <end position="41"/>
    </location>
</feature>
<evidence type="ECO:0000259" key="8">
    <source>
        <dbReference type="Pfam" id="PF04239"/>
    </source>
</evidence>
<keyword evidence="3" id="KW-1003">Cell membrane</keyword>
<keyword evidence="6 7" id="KW-0472">Membrane</keyword>
<evidence type="ECO:0000256" key="2">
    <source>
        <dbReference type="ARBA" id="ARBA00006448"/>
    </source>
</evidence>
<comment type="similarity">
    <text evidence="2">Belongs to the UPF0702 family.</text>
</comment>
<dbReference type="PANTHER" id="PTHR34582:SF6">
    <property type="entry name" value="UPF0702 TRANSMEMBRANE PROTEIN YCAP"/>
    <property type="match status" value="1"/>
</dbReference>
<dbReference type="Proteomes" id="UP000824134">
    <property type="component" value="Unassembled WGS sequence"/>
</dbReference>
<dbReference type="PANTHER" id="PTHR34582">
    <property type="entry name" value="UPF0702 TRANSMEMBRANE PROTEIN YCAP"/>
    <property type="match status" value="1"/>
</dbReference>
<feature type="transmembrane region" description="Helical" evidence="7">
    <location>
        <begin position="78"/>
        <end position="98"/>
    </location>
</feature>
<proteinExistence type="inferred from homology"/>
<name>A0A9D1ZS14_9MICC</name>
<dbReference type="EMBL" id="DXCN01000019">
    <property type="protein sequence ID" value="HIY94423.1"/>
    <property type="molecule type" value="Genomic_DNA"/>
</dbReference>
<feature type="domain" description="YetF C-terminal" evidence="8">
    <location>
        <begin position="106"/>
        <end position="168"/>
    </location>
</feature>
<evidence type="ECO:0000256" key="7">
    <source>
        <dbReference type="SAM" id="Phobius"/>
    </source>
</evidence>
<sequence length="193" mass="21015">MFEPPQGWGPALMEYLSIEPWRIPIVMLSALGIYLTFLVLVRIFGVRVLSGWNGFDAVIIIMFGAVAGRVIIGHPPTLASGMVGLGTLMLLESVFGAVQSVTGIRHINHKPRVIMAHGKFVVRHLKRSHLAPAEVYAALRKAGVSQLSQVQCVVLEATGQLSIVREGVEIDPQLLRGVVGADKVLKKRPGRLR</sequence>
<evidence type="ECO:0000256" key="5">
    <source>
        <dbReference type="ARBA" id="ARBA00022989"/>
    </source>
</evidence>
<protein>
    <submittedName>
        <fullName evidence="9">DUF421 domain-containing protein</fullName>
    </submittedName>
</protein>
<keyword evidence="4 7" id="KW-0812">Transmembrane</keyword>
<feature type="transmembrane region" description="Helical" evidence="7">
    <location>
        <begin position="53"/>
        <end position="72"/>
    </location>
</feature>
<dbReference type="InterPro" id="IPR023090">
    <property type="entry name" value="UPF0702_alpha/beta_dom_sf"/>
</dbReference>
<evidence type="ECO:0000256" key="6">
    <source>
        <dbReference type="ARBA" id="ARBA00023136"/>
    </source>
</evidence>
<evidence type="ECO:0000313" key="9">
    <source>
        <dbReference type="EMBL" id="HIY94423.1"/>
    </source>
</evidence>
<keyword evidence="5 7" id="KW-1133">Transmembrane helix</keyword>
<reference evidence="9" key="1">
    <citation type="journal article" date="2021" name="PeerJ">
        <title>Extensive microbial diversity within the chicken gut microbiome revealed by metagenomics and culture.</title>
        <authorList>
            <person name="Gilroy R."/>
            <person name="Ravi A."/>
            <person name="Getino M."/>
            <person name="Pursley I."/>
            <person name="Horton D.L."/>
            <person name="Alikhan N.F."/>
            <person name="Baker D."/>
            <person name="Gharbi K."/>
            <person name="Hall N."/>
            <person name="Watson M."/>
            <person name="Adriaenssens E.M."/>
            <person name="Foster-Nyarko E."/>
            <person name="Jarju S."/>
            <person name="Secka A."/>
            <person name="Antonio M."/>
            <person name="Oren A."/>
            <person name="Chaudhuri R.R."/>
            <person name="La Ragione R."/>
            <person name="Hildebrand F."/>
            <person name="Pallen M.J."/>
        </authorList>
    </citation>
    <scope>NUCLEOTIDE SEQUENCE</scope>
    <source>
        <strain evidence="9">ChiHjej12B11-9195</strain>
    </source>
</reference>
<comment type="subcellular location">
    <subcellularLocation>
        <location evidence="1">Cell membrane</location>
        <topology evidence="1">Multi-pass membrane protein</topology>
    </subcellularLocation>
</comment>
<evidence type="ECO:0000256" key="4">
    <source>
        <dbReference type="ARBA" id="ARBA00022692"/>
    </source>
</evidence>
<dbReference type="Gene3D" id="3.30.240.20">
    <property type="entry name" value="bsu07140 like domains"/>
    <property type="match status" value="1"/>
</dbReference>
<comment type="caution">
    <text evidence="9">The sequence shown here is derived from an EMBL/GenBank/DDBJ whole genome shotgun (WGS) entry which is preliminary data.</text>
</comment>
<dbReference type="InterPro" id="IPR007353">
    <property type="entry name" value="DUF421"/>
</dbReference>
<organism evidence="9 10">
    <name type="scientific">Candidatus Rothia avicola</name>
    <dbReference type="NCBI Taxonomy" id="2840478"/>
    <lineage>
        <taxon>Bacteria</taxon>
        <taxon>Bacillati</taxon>
        <taxon>Actinomycetota</taxon>
        <taxon>Actinomycetes</taxon>
        <taxon>Micrococcales</taxon>
        <taxon>Micrococcaceae</taxon>
        <taxon>Rothia</taxon>
    </lineage>
</organism>
<dbReference type="Pfam" id="PF04239">
    <property type="entry name" value="DUF421"/>
    <property type="match status" value="1"/>
</dbReference>
<accession>A0A9D1ZS14</accession>
<dbReference type="AlphaFoldDB" id="A0A9D1ZS14"/>
<dbReference type="GO" id="GO:0005886">
    <property type="term" value="C:plasma membrane"/>
    <property type="evidence" value="ECO:0007669"/>
    <property type="project" value="UniProtKB-SubCell"/>
</dbReference>
<reference evidence="9" key="2">
    <citation type="submission" date="2021-04" db="EMBL/GenBank/DDBJ databases">
        <authorList>
            <person name="Gilroy R."/>
        </authorList>
    </citation>
    <scope>NUCLEOTIDE SEQUENCE</scope>
    <source>
        <strain evidence="9">ChiHjej12B11-9195</strain>
    </source>
</reference>
<gene>
    <name evidence="9" type="ORF">H9821_01985</name>
</gene>
<evidence type="ECO:0000256" key="1">
    <source>
        <dbReference type="ARBA" id="ARBA00004651"/>
    </source>
</evidence>